<dbReference type="GO" id="GO:0005829">
    <property type="term" value="C:cytosol"/>
    <property type="evidence" value="ECO:0007669"/>
    <property type="project" value="TreeGrafter"/>
</dbReference>
<dbReference type="Gene3D" id="3.30.1330.40">
    <property type="entry name" value="RutC-like"/>
    <property type="match status" value="1"/>
</dbReference>
<dbReference type="Pfam" id="PF01042">
    <property type="entry name" value="Ribonuc_L-PSP"/>
    <property type="match status" value="1"/>
</dbReference>
<dbReference type="SUPFAM" id="SSF55298">
    <property type="entry name" value="YjgF-like"/>
    <property type="match status" value="1"/>
</dbReference>
<evidence type="ECO:0000313" key="2">
    <source>
        <dbReference type="EMBL" id="PRD50770.1"/>
    </source>
</evidence>
<evidence type="ECO:0000256" key="1">
    <source>
        <dbReference type="ARBA" id="ARBA00010552"/>
    </source>
</evidence>
<reference evidence="2 3" key="1">
    <citation type="submission" date="2018-02" db="EMBL/GenBank/DDBJ databases">
        <title>The draft genome of Sphingobacterium gobiense H7.</title>
        <authorList>
            <person name="Li L."/>
            <person name="Liu L."/>
            <person name="Zhang X."/>
            <person name="Wang T."/>
            <person name="Liang L."/>
        </authorList>
    </citation>
    <scope>NUCLEOTIDE SEQUENCE [LARGE SCALE GENOMIC DNA]</scope>
    <source>
        <strain evidence="2 3">ACCC 05757</strain>
    </source>
</reference>
<dbReference type="InterPro" id="IPR006056">
    <property type="entry name" value="RidA"/>
</dbReference>
<gene>
    <name evidence="2" type="ORF">C5749_18930</name>
</gene>
<evidence type="ECO:0000313" key="3">
    <source>
        <dbReference type="Proteomes" id="UP000238642"/>
    </source>
</evidence>
<sequence>MSQKQILNTENAPAAIGPYNQAIKAGDTLYVSGQIPLIPETMELINSSVADETHQVLKNVQAILTHAGYTLNDVVKASIFISNMDDFAIINEVYAQYFTDNQPARETVAVKTLPKNVNVEISVIAWKA</sequence>
<dbReference type="EMBL" id="PVBS01000006">
    <property type="protein sequence ID" value="PRD50770.1"/>
    <property type="molecule type" value="Genomic_DNA"/>
</dbReference>
<dbReference type="PANTHER" id="PTHR11803:SF39">
    <property type="entry name" value="2-IMINOBUTANOATE_2-IMINOPROPANOATE DEAMINASE"/>
    <property type="match status" value="1"/>
</dbReference>
<dbReference type="FunFam" id="3.30.1330.40:FF:000001">
    <property type="entry name" value="L-PSP family endoribonuclease"/>
    <property type="match status" value="1"/>
</dbReference>
<comment type="similarity">
    <text evidence="1">Belongs to the RutC family.</text>
</comment>
<dbReference type="InterPro" id="IPR035959">
    <property type="entry name" value="RutC-like_sf"/>
</dbReference>
<accession>A0A2S9JD13</accession>
<dbReference type="Proteomes" id="UP000238642">
    <property type="component" value="Unassembled WGS sequence"/>
</dbReference>
<keyword evidence="3" id="KW-1185">Reference proteome</keyword>
<dbReference type="CDD" id="cd00448">
    <property type="entry name" value="YjgF_YER057c_UK114_family"/>
    <property type="match status" value="1"/>
</dbReference>
<dbReference type="InterPro" id="IPR006175">
    <property type="entry name" value="YjgF/YER057c/UK114"/>
</dbReference>
<dbReference type="AlphaFoldDB" id="A0A2S9JD13"/>
<dbReference type="PANTHER" id="PTHR11803">
    <property type="entry name" value="2-IMINOBUTANOATE/2-IMINOPROPANOATE DEAMINASE RIDA"/>
    <property type="match status" value="1"/>
</dbReference>
<name>A0A2S9JD13_9SPHI</name>
<organism evidence="2 3">
    <name type="scientific">Sphingobacterium gobiense</name>
    <dbReference type="NCBI Taxonomy" id="1382456"/>
    <lineage>
        <taxon>Bacteria</taxon>
        <taxon>Pseudomonadati</taxon>
        <taxon>Bacteroidota</taxon>
        <taxon>Sphingobacteriia</taxon>
        <taxon>Sphingobacteriales</taxon>
        <taxon>Sphingobacteriaceae</taxon>
        <taxon>Sphingobacterium</taxon>
    </lineage>
</organism>
<comment type="caution">
    <text evidence="2">The sequence shown here is derived from an EMBL/GenBank/DDBJ whole genome shotgun (WGS) entry which is preliminary data.</text>
</comment>
<proteinExistence type="inferred from homology"/>
<dbReference type="NCBIfam" id="TIGR00004">
    <property type="entry name" value="Rid family detoxifying hydrolase"/>
    <property type="match status" value="1"/>
</dbReference>
<dbReference type="OrthoDB" id="9803101at2"/>
<dbReference type="RefSeq" id="WP_105727791.1">
    <property type="nucleotide sequence ID" value="NZ_PVBS01000006.1"/>
</dbReference>
<dbReference type="GO" id="GO:0019239">
    <property type="term" value="F:deaminase activity"/>
    <property type="evidence" value="ECO:0007669"/>
    <property type="project" value="TreeGrafter"/>
</dbReference>
<protein>
    <submittedName>
        <fullName evidence="2">Reactive intermediate/imine deaminase</fullName>
    </submittedName>
</protein>